<dbReference type="EMBL" id="JACIEK010000001">
    <property type="protein sequence ID" value="MBB3997292.1"/>
    <property type="molecule type" value="Genomic_DNA"/>
</dbReference>
<comment type="caution">
    <text evidence="4">The sequence shown here is derived from an EMBL/GenBank/DDBJ whole genome shotgun (WGS) entry which is preliminary data.</text>
</comment>
<dbReference type="PANTHER" id="PTHR39201">
    <property type="entry name" value="EXPORTED PROTEIN-RELATED"/>
    <property type="match status" value="1"/>
</dbReference>
<dbReference type="InterPro" id="IPR019546">
    <property type="entry name" value="TAT_signal_bac_arc"/>
</dbReference>
<dbReference type="Pfam" id="PF12682">
    <property type="entry name" value="Flavodoxin_4"/>
    <property type="match status" value="1"/>
</dbReference>
<dbReference type="GO" id="GO:0010181">
    <property type="term" value="F:FMN binding"/>
    <property type="evidence" value="ECO:0007669"/>
    <property type="project" value="InterPro"/>
</dbReference>
<name>A0A7W6H3L6_9HYPH</name>
<keyword evidence="1" id="KW-0285">Flavoprotein</keyword>
<feature type="domain" description="Flavodoxin-like" evidence="3">
    <location>
        <begin position="43"/>
        <end position="196"/>
    </location>
</feature>
<dbReference type="PANTHER" id="PTHR39201:SF1">
    <property type="entry name" value="FLAVODOXIN-LIKE DOMAIN-CONTAINING PROTEIN"/>
    <property type="match status" value="1"/>
</dbReference>
<dbReference type="InterPro" id="IPR008254">
    <property type="entry name" value="Flavodoxin/NO_synth"/>
</dbReference>
<evidence type="ECO:0000313" key="5">
    <source>
        <dbReference type="Proteomes" id="UP000542776"/>
    </source>
</evidence>
<accession>A0A7W6H3L6</accession>
<dbReference type="Gene3D" id="3.40.50.360">
    <property type="match status" value="1"/>
</dbReference>
<evidence type="ECO:0000256" key="2">
    <source>
        <dbReference type="ARBA" id="ARBA00022643"/>
    </source>
</evidence>
<dbReference type="Proteomes" id="UP000542776">
    <property type="component" value="Unassembled WGS sequence"/>
</dbReference>
<dbReference type="InterPro" id="IPR029039">
    <property type="entry name" value="Flavoprotein-like_sf"/>
</dbReference>
<evidence type="ECO:0000313" key="4">
    <source>
        <dbReference type="EMBL" id="MBB3997292.1"/>
    </source>
</evidence>
<gene>
    <name evidence="4" type="ORF">GGR04_001113</name>
</gene>
<dbReference type="NCBIfam" id="TIGR01409">
    <property type="entry name" value="TAT_signal_seq"/>
    <property type="match status" value="1"/>
</dbReference>
<dbReference type="PROSITE" id="PS50902">
    <property type="entry name" value="FLAVODOXIN_LIKE"/>
    <property type="match status" value="1"/>
</dbReference>
<dbReference type="AlphaFoldDB" id="A0A7W6H3L6"/>
<evidence type="ECO:0000256" key="1">
    <source>
        <dbReference type="ARBA" id="ARBA00022630"/>
    </source>
</evidence>
<protein>
    <submittedName>
        <fullName evidence="4">Flavodoxin</fullName>
    </submittedName>
</protein>
<dbReference type="PROSITE" id="PS51318">
    <property type="entry name" value="TAT"/>
    <property type="match status" value="1"/>
</dbReference>
<keyword evidence="2" id="KW-0288">FMN</keyword>
<evidence type="ECO:0000259" key="3">
    <source>
        <dbReference type="PROSITE" id="PS50902"/>
    </source>
</evidence>
<reference evidence="4 5" key="1">
    <citation type="submission" date="2020-08" db="EMBL/GenBank/DDBJ databases">
        <title>Genomic Encyclopedia of Type Strains, Phase IV (KMG-IV): sequencing the most valuable type-strain genomes for metagenomic binning, comparative biology and taxonomic classification.</title>
        <authorList>
            <person name="Goeker M."/>
        </authorList>
    </citation>
    <scope>NUCLEOTIDE SEQUENCE [LARGE SCALE GENOMIC DNA]</scope>
    <source>
        <strain evidence="4 5">DSM 102238</strain>
    </source>
</reference>
<keyword evidence="5" id="KW-1185">Reference proteome</keyword>
<organism evidence="4 5">
    <name type="scientific">Aureimonas pseudogalii</name>
    <dbReference type="NCBI Taxonomy" id="1744844"/>
    <lineage>
        <taxon>Bacteria</taxon>
        <taxon>Pseudomonadati</taxon>
        <taxon>Pseudomonadota</taxon>
        <taxon>Alphaproteobacteria</taxon>
        <taxon>Hyphomicrobiales</taxon>
        <taxon>Aurantimonadaceae</taxon>
        <taxon>Aureimonas</taxon>
    </lineage>
</organism>
<sequence length="197" mass="21269">MTSTKTISRRQALKGSLALPLAAGMGSLTTGTGPASATGRTSSLVAYFTRTGNTRLIATQIARAQGATLFQIVPRDPYPEDYEEQVAQAEDERRRAYLPPLRGTVPDFDGFDTVYLGFPIWGTTAPSVIRSFLRAHDMSGKRLAPFVTHGGYGLGSSLAVVAEQAPGARLADAFSKECDQERETLREVTQWLDGTAR</sequence>
<dbReference type="InterPro" id="IPR006311">
    <property type="entry name" value="TAT_signal"/>
</dbReference>
<proteinExistence type="predicted"/>
<dbReference type="SUPFAM" id="SSF52218">
    <property type="entry name" value="Flavoproteins"/>
    <property type="match status" value="1"/>
</dbReference>
<dbReference type="RefSeq" id="WP_183198645.1">
    <property type="nucleotide sequence ID" value="NZ_JACIEK010000001.1"/>
</dbReference>